<organism evidence="1 2">
    <name type="scientific">Anopheles melas</name>
    <dbReference type="NCBI Taxonomy" id="34690"/>
    <lineage>
        <taxon>Eukaryota</taxon>
        <taxon>Metazoa</taxon>
        <taxon>Ecdysozoa</taxon>
        <taxon>Arthropoda</taxon>
        <taxon>Hexapoda</taxon>
        <taxon>Insecta</taxon>
        <taxon>Pterygota</taxon>
        <taxon>Neoptera</taxon>
        <taxon>Endopterygota</taxon>
        <taxon>Diptera</taxon>
        <taxon>Nematocera</taxon>
        <taxon>Culicoidea</taxon>
        <taxon>Culicidae</taxon>
        <taxon>Anophelinae</taxon>
        <taxon>Anopheles</taxon>
    </lineage>
</organism>
<name>A0A182TLU5_9DIPT</name>
<sequence>MEVNLLVANLYLILLKAHRAQQILDLACWIFTILVGRNVLFHIVHILGPLGSSSKTVSNSHNTLHFHLRSELPKPKGIIYRFPATNRRSQLDSVWWTPENLLYRVG</sequence>
<reference evidence="1" key="2">
    <citation type="submission" date="2020-05" db="UniProtKB">
        <authorList>
            <consortium name="EnsemblMetazoa"/>
        </authorList>
    </citation>
    <scope>IDENTIFICATION</scope>
    <source>
        <strain evidence="1">CM1001059</strain>
    </source>
</reference>
<dbReference type="AlphaFoldDB" id="A0A182TLU5"/>
<evidence type="ECO:0000313" key="1">
    <source>
        <dbReference type="EnsemblMetazoa" id="AMEC004677-PA"/>
    </source>
</evidence>
<dbReference type="Proteomes" id="UP000075902">
    <property type="component" value="Unassembled WGS sequence"/>
</dbReference>
<dbReference type="EnsemblMetazoa" id="AMEC004677-RA">
    <property type="protein sequence ID" value="AMEC004677-PA"/>
    <property type="gene ID" value="AMEC004677"/>
</dbReference>
<proteinExistence type="predicted"/>
<reference evidence="2" key="1">
    <citation type="submission" date="2014-01" db="EMBL/GenBank/DDBJ databases">
        <title>The Genome Sequence of Anopheles melas CM1001059_A (V2).</title>
        <authorList>
            <consortium name="The Broad Institute Genomics Platform"/>
            <person name="Neafsey D.E."/>
            <person name="Besansky N."/>
            <person name="Howell P."/>
            <person name="Walton C."/>
            <person name="Young S.K."/>
            <person name="Zeng Q."/>
            <person name="Gargeya S."/>
            <person name="Fitzgerald M."/>
            <person name="Haas B."/>
            <person name="Abouelleil A."/>
            <person name="Allen A.W."/>
            <person name="Alvarado L."/>
            <person name="Arachchi H.M."/>
            <person name="Berlin A.M."/>
            <person name="Chapman S.B."/>
            <person name="Gainer-Dewar J."/>
            <person name="Goldberg J."/>
            <person name="Griggs A."/>
            <person name="Gujja S."/>
            <person name="Hansen M."/>
            <person name="Howarth C."/>
            <person name="Imamovic A."/>
            <person name="Ireland A."/>
            <person name="Larimer J."/>
            <person name="McCowan C."/>
            <person name="Murphy C."/>
            <person name="Pearson M."/>
            <person name="Poon T.W."/>
            <person name="Priest M."/>
            <person name="Roberts A."/>
            <person name="Saif S."/>
            <person name="Shea T."/>
            <person name="Sisk P."/>
            <person name="Sykes S."/>
            <person name="Wortman J."/>
            <person name="Nusbaum C."/>
            <person name="Birren B."/>
        </authorList>
    </citation>
    <scope>NUCLEOTIDE SEQUENCE [LARGE SCALE GENOMIC DNA]</scope>
    <source>
        <strain evidence="2">CM1001059</strain>
    </source>
</reference>
<dbReference type="VEuPathDB" id="VectorBase:AMEC004677"/>
<evidence type="ECO:0000313" key="2">
    <source>
        <dbReference type="Proteomes" id="UP000075902"/>
    </source>
</evidence>
<accession>A0A182TLU5</accession>
<keyword evidence="2" id="KW-1185">Reference proteome</keyword>
<protein>
    <submittedName>
        <fullName evidence="1">Uncharacterized protein</fullName>
    </submittedName>
</protein>